<sequence>MKILSGGEGTSEIRQLCGGNFDLIMIRELPALKICFADGGQEGNQFAAQIGYITGGMNYGKQCESGIFGKGLSFVGA</sequence>
<proteinExistence type="predicted"/>
<dbReference type="RefSeq" id="WP_157404325.1">
    <property type="nucleotide sequence ID" value="NZ_VIRB01000149.1"/>
</dbReference>
<evidence type="ECO:0000313" key="1">
    <source>
        <dbReference type="EMBL" id="NDO71947.1"/>
    </source>
</evidence>
<gene>
    <name evidence="1" type="ORF">FMM80_26195</name>
</gene>
<name>A0A9X5H797_9FIRM</name>
<protein>
    <submittedName>
        <fullName evidence="1">Uncharacterized protein</fullName>
    </submittedName>
</protein>
<dbReference type="Proteomes" id="UP000474104">
    <property type="component" value="Unassembled WGS sequence"/>
</dbReference>
<accession>A0A9X5H797</accession>
<dbReference type="AlphaFoldDB" id="A0A9X5H797"/>
<organism evidence="1 2">
    <name type="scientific">Schaedlerella arabinosiphila</name>
    <dbReference type="NCBI Taxonomy" id="2044587"/>
    <lineage>
        <taxon>Bacteria</taxon>
        <taxon>Bacillati</taxon>
        <taxon>Bacillota</taxon>
        <taxon>Clostridia</taxon>
        <taxon>Lachnospirales</taxon>
        <taxon>Lachnospiraceae</taxon>
        <taxon>Schaedlerella</taxon>
    </lineage>
</organism>
<reference evidence="1 2" key="1">
    <citation type="submission" date="2019-07" db="EMBL/GenBank/DDBJ databases">
        <title>Draft genome sequences of 15 bacterial species constituting the stable defined intestinal microbiota of the GM15 gnotobiotic mouse model.</title>
        <authorList>
            <person name="Elie C."/>
            <person name="Mathieu A."/>
            <person name="Saliou A."/>
            <person name="Darnaud M."/>
            <person name="Leulier F."/>
            <person name="Tamellini A."/>
        </authorList>
    </citation>
    <scope>NUCLEOTIDE SEQUENCE [LARGE SCALE GENOMIC DNA]</scope>
    <source>
        <strain evidence="2">ASF 502</strain>
    </source>
</reference>
<evidence type="ECO:0000313" key="2">
    <source>
        <dbReference type="Proteomes" id="UP000474104"/>
    </source>
</evidence>
<dbReference type="EMBL" id="VIRB01000149">
    <property type="protein sequence ID" value="NDO71947.1"/>
    <property type="molecule type" value="Genomic_DNA"/>
</dbReference>
<comment type="caution">
    <text evidence="1">The sequence shown here is derived from an EMBL/GenBank/DDBJ whole genome shotgun (WGS) entry which is preliminary data.</text>
</comment>